<evidence type="ECO:0000256" key="3">
    <source>
        <dbReference type="ARBA" id="ARBA00022898"/>
    </source>
</evidence>
<dbReference type="AlphaFoldDB" id="A0A399R4G1"/>
<dbReference type="OrthoDB" id="9802147at2"/>
<dbReference type="Gene3D" id="3.20.20.10">
    <property type="entry name" value="Alanine racemase"/>
    <property type="match status" value="1"/>
</dbReference>
<evidence type="ECO:0000256" key="2">
    <source>
        <dbReference type="ARBA" id="ARBA00008872"/>
    </source>
</evidence>
<dbReference type="InterPro" id="IPR022644">
    <property type="entry name" value="De-COase2_N"/>
</dbReference>
<dbReference type="SUPFAM" id="SSF51419">
    <property type="entry name" value="PLP-binding barrel"/>
    <property type="match status" value="1"/>
</dbReference>
<dbReference type="PRINTS" id="PR01182">
    <property type="entry name" value="ORNDCRBXLASE"/>
</dbReference>
<dbReference type="EC" id="4.1.1.17" evidence="6"/>
<evidence type="ECO:0000256" key="4">
    <source>
        <dbReference type="ARBA" id="ARBA00023239"/>
    </source>
</evidence>
<dbReference type="InterPro" id="IPR022653">
    <property type="entry name" value="De-COase2_pyr-phos_BS"/>
</dbReference>
<feature type="active site" description="Proton donor" evidence="8">
    <location>
        <position position="344"/>
    </location>
</feature>
<dbReference type="InterPro" id="IPR002433">
    <property type="entry name" value="Orn_de-COase"/>
</dbReference>
<dbReference type="SUPFAM" id="SSF50621">
    <property type="entry name" value="Alanine racemase C-terminal domain-like"/>
    <property type="match status" value="1"/>
</dbReference>
<feature type="domain" description="Orn/DAP/Arg decarboxylase 2 N-terminal" evidence="11">
    <location>
        <begin position="50"/>
        <end position="282"/>
    </location>
</feature>
<dbReference type="PANTHER" id="PTHR11482">
    <property type="entry name" value="ARGININE/DIAMINOPIMELATE/ORNITHINE DECARBOXYLASE"/>
    <property type="match status" value="1"/>
</dbReference>
<evidence type="ECO:0000256" key="7">
    <source>
        <dbReference type="ARBA" id="ARBA00049127"/>
    </source>
</evidence>
<evidence type="ECO:0000256" key="8">
    <source>
        <dbReference type="PIRSR" id="PIRSR600183-50"/>
    </source>
</evidence>
<gene>
    <name evidence="12" type="ORF">D1224_00590</name>
</gene>
<dbReference type="Gene3D" id="2.40.37.10">
    <property type="entry name" value="Lyase, Ornithine Decarboxylase, Chain A, domain 1"/>
    <property type="match status" value="1"/>
</dbReference>
<proteinExistence type="inferred from homology"/>
<feature type="modified residue" description="N6-(pyridoxal phosphate)lysine" evidence="8">
    <location>
        <position position="71"/>
    </location>
</feature>
<accession>A0A399R4G1</accession>
<sequence>MFKSGSAPLARPAILPDTTTRTGLPAFASVGDVLRAYEGDDAIFVLYPKKIAAAARTFLNGFPGKVLYAVKANPHPAVLKTLWTSGVRNFDVASTREVDLVQSVVPGAKLFFMHPVKSRTAIRHAYECGVRDFSFDTADELQKMLEVTGYASDLNLHLRVALPKGGAAMPLSGKFGADRDQAIELLADVRRHAFKLGVTFHVGSQCLEIGDYDTALAYVRSIVEASGVEIDSIDCGGGFPVPYPGMSPRPMSEYFSAIRSSLSAHGFTGLQVLGEPGRALCAQGGSTLARVELRKGGDLYLNDGSYGSLFDAAQCAWKFPVKLHTVEPRDEAETEAFRFFGPTCDSLDVMNGPFDLPSDVQEGDWVEICHLGAYGQALSSRFNGFYSETTVAVMA</sequence>
<dbReference type="InterPro" id="IPR022643">
    <property type="entry name" value="De-COase2_C"/>
</dbReference>
<dbReference type="Pfam" id="PF00278">
    <property type="entry name" value="Orn_DAP_Arg_deC"/>
    <property type="match status" value="1"/>
</dbReference>
<evidence type="ECO:0000313" key="12">
    <source>
        <dbReference type="EMBL" id="RIJ26150.1"/>
    </source>
</evidence>
<evidence type="ECO:0000259" key="10">
    <source>
        <dbReference type="Pfam" id="PF00278"/>
    </source>
</evidence>
<keyword evidence="3 8" id="KW-0663">Pyridoxal phosphate</keyword>
<comment type="similarity">
    <text evidence="2 9">Belongs to the Orn/Lys/Arg decarboxylase class-II family.</text>
</comment>
<dbReference type="Proteomes" id="UP000265431">
    <property type="component" value="Unassembled WGS sequence"/>
</dbReference>
<dbReference type="InterPro" id="IPR009006">
    <property type="entry name" value="Ala_racemase/Decarboxylase_C"/>
</dbReference>
<evidence type="ECO:0000256" key="6">
    <source>
        <dbReference type="ARBA" id="ARBA00034138"/>
    </source>
</evidence>
<evidence type="ECO:0000256" key="9">
    <source>
        <dbReference type="RuleBase" id="RU003737"/>
    </source>
</evidence>
<evidence type="ECO:0000259" key="11">
    <source>
        <dbReference type="Pfam" id="PF02784"/>
    </source>
</evidence>
<dbReference type="PRINTS" id="PR01179">
    <property type="entry name" value="ODADCRBXLASE"/>
</dbReference>
<evidence type="ECO:0000256" key="5">
    <source>
        <dbReference type="ARBA" id="ARBA00034115"/>
    </source>
</evidence>
<dbReference type="PANTHER" id="PTHR11482:SF6">
    <property type="entry name" value="ORNITHINE DECARBOXYLASE 1-RELATED"/>
    <property type="match status" value="1"/>
</dbReference>
<comment type="catalytic activity">
    <reaction evidence="7">
        <text>L-ornithine + H(+) = putrescine + CO2</text>
        <dbReference type="Rhea" id="RHEA:22964"/>
        <dbReference type="ChEBI" id="CHEBI:15378"/>
        <dbReference type="ChEBI" id="CHEBI:16526"/>
        <dbReference type="ChEBI" id="CHEBI:46911"/>
        <dbReference type="ChEBI" id="CHEBI:326268"/>
        <dbReference type="EC" id="4.1.1.17"/>
    </reaction>
</comment>
<dbReference type="FunFam" id="3.20.20.10:FF:000008">
    <property type="entry name" value="Ornithine decarboxylase"/>
    <property type="match status" value="1"/>
</dbReference>
<comment type="cofactor">
    <cofactor evidence="1 8">
        <name>pyridoxal 5'-phosphate</name>
        <dbReference type="ChEBI" id="CHEBI:597326"/>
    </cofactor>
</comment>
<keyword evidence="4" id="KW-0456">Lyase</keyword>
<feature type="domain" description="Orn/DAP/Arg decarboxylase 2 C-terminal" evidence="10">
    <location>
        <begin position="288"/>
        <end position="371"/>
    </location>
</feature>
<evidence type="ECO:0000256" key="1">
    <source>
        <dbReference type="ARBA" id="ARBA00001933"/>
    </source>
</evidence>
<organism evidence="12 13">
    <name type="scientific">Henriciella barbarensis</name>
    <dbReference type="NCBI Taxonomy" id="86342"/>
    <lineage>
        <taxon>Bacteria</taxon>
        <taxon>Pseudomonadati</taxon>
        <taxon>Pseudomonadota</taxon>
        <taxon>Alphaproteobacteria</taxon>
        <taxon>Hyphomonadales</taxon>
        <taxon>Hyphomonadaceae</taxon>
        <taxon>Henriciella</taxon>
    </lineage>
</organism>
<evidence type="ECO:0000313" key="13">
    <source>
        <dbReference type="Proteomes" id="UP000265431"/>
    </source>
</evidence>
<dbReference type="RefSeq" id="WP_119378003.1">
    <property type="nucleotide sequence ID" value="NZ_QWGB01000003.1"/>
</dbReference>
<comment type="pathway">
    <text evidence="5">Amine and polyamine biosynthesis; putrescine biosynthesis via L-ornithine pathway; putrescine from L-ornithine: step 1/1.</text>
</comment>
<comment type="caution">
    <text evidence="12">The sequence shown here is derived from an EMBL/GenBank/DDBJ whole genome shotgun (WGS) entry which is preliminary data.</text>
</comment>
<dbReference type="InterPro" id="IPR029066">
    <property type="entry name" value="PLP-binding_barrel"/>
</dbReference>
<reference evidence="12 13" key="1">
    <citation type="submission" date="2018-08" db="EMBL/GenBank/DDBJ databases">
        <title>Henriciella mobilis sp. nov., isolated from seawater.</title>
        <authorList>
            <person name="Cheng H."/>
            <person name="Wu Y.-H."/>
            <person name="Xu X.-W."/>
            <person name="Guo L.-L."/>
        </authorList>
    </citation>
    <scope>NUCLEOTIDE SEQUENCE [LARGE SCALE GENOMIC DNA]</scope>
    <source>
        <strain evidence="12 13">CCUG66934</strain>
    </source>
</reference>
<dbReference type="CDD" id="cd00622">
    <property type="entry name" value="PLPDE_III_ODC"/>
    <property type="match status" value="1"/>
</dbReference>
<protein>
    <recommendedName>
        <fullName evidence="6">ornithine decarboxylase</fullName>
        <ecNumber evidence="6">4.1.1.17</ecNumber>
    </recommendedName>
</protein>
<name>A0A399R4G1_9PROT</name>
<dbReference type="InterPro" id="IPR000183">
    <property type="entry name" value="Orn/DAP/Arg_de-COase"/>
</dbReference>
<dbReference type="GO" id="GO:0005737">
    <property type="term" value="C:cytoplasm"/>
    <property type="evidence" value="ECO:0007669"/>
    <property type="project" value="TreeGrafter"/>
</dbReference>
<dbReference type="Pfam" id="PF02784">
    <property type="entry name" value="Orn_Arg_deC_N"/>
    <property type="match status" value="1"/>
</dbReference>
<keyword evidence="13" id="KW-1185">Reference proteome</keyword>
<dbReference type="GO" id="GO:0033387">
    <property type="term" value="P:putrescine biosynthetic process from arginine, via ornithine"/>
    <property type="evidence" value="ECO:0007669"/>
    <property type="project" value="TreeGrafter"/>
</dbReference>
<dbReference type="PROSITE" id="PS00878">
    <property type="entry name" value="ODR_DC_2_1"/>
    <property type="match status" value="1"/>
</dbReference>
<dbReference type="EMBL" id="QWGB01000003">
    <property type="protein sequence ID" value="RIJ26150.1"/>
    <property type="molecule type" value="Genomic_DNA"/>
</dbReference>
<dbReference type="GO" id="GO:0004586">
    <property type="term" value="F:ornithine decarboxylase activity"/>
    <property type="evidence" value="ECO:0007669"/>
    <property type="project" value="UniProtKB-EC"/>
</dbReference>